<dbReference type="Gene3D" id="1.10.630.10">
    <property type="entry name" value="Cytochrome P450"/>
    <property type="match status" value="1"/>
</dbReference>
<reference evidence="2 3" key="1">
    <citation type="submission" date="2023-03" db="EMBL/GenBank/DDBJ databases">
        <title>Genome sequence of Microbacterium sp. KACC 23027.</title>
        <authorList>
            <person name="Kim S."/>
            <person name="Heo J."/>
            <person name="Kwon S.-W."/>
        </authorList>
    </citation>
    <scope>NUCLEOTIDE SEQUENCE [LARGE SCALE GENOMIC DNA]</scope>
    <source>
        <strain evidence="2 3">KACC 23027</strain>
    </source>
</reference>
<proteinExistence type="inferred from homology"/>
<evidence type="ECO:0000313" key="2">
    <source>
        <dbReference type="EMBL" id="WEG10618.1"/>
    </source>
</evidence>
<dbReference type="EMBL" id="CP119108">
    <property type="protein sequence ID" value="WEG10618.1"/>
    <property type="molecule type" value="Genomic_DNA"/>
</dbReference>
<dbReference type="InterPro" id="IPR036396">
    <property type="entry name" value="Cyt_P450_sf"/>
</dbReference>
<dbReference type="Pfam" id="PF00067">
    <property type="entry name" value="p450"/>
    <property type="match status" value="1"/>
</dbReference>
<dbReference type="InterPro" id="IPR002397">
    <property type="entry name" value="Cyt_P450_B"/>
</dbReference>
<dbReference type="RefSeq" id="WP_275280018.1">
    <property type="nucleotide sequence ID" value="NZ_CP119108.1"/>
</dbReference>
<gene>
    <name evidence="2" type="ORF">PU630_03995</name>
</gene>
<dbReference type="PANTHER" id="PTHR46696:SF6">
    <property type="entry name" value="P450, PUTATIVE (EUROFUNG)-RELATED"/>
    <property type="match status" value="1"/>
</dbReference>
<keyword evidence="3" id="KW-1185">Reference proteome</keyword>
<comment type="similarity">
    <text evidence="1">Belongs to the cytochrome P450 family.</text>
</comment>
<dbReference type="InterPro" id="IPR001128">
    <property type="entry name" value="Cyt_P450"/>
</dbReference>
<dbReference type="PANTHER" id="PTHR46696">
    <property type="entry name" value="P450, PUTATIVE (EUROFUNG)-RELATED"/>
    <property type="match status" value="1"/>
</dbReference>
<dbReference type="PRINTS" id="PR00359">
    <property type="entry name" value="BP450"/>
</dbReference>
<organism evidence="2 3">
    <name type="scientific">Microbacterium horticulturae</name>
    <dbReference type="NCBI Taxonomy" id="3028316"/>
    <lineage>
        <taxon>Bacteria</taxon>
        <taxon>Bacillati</taxon>
        <taxon>Actinomycetota</taxon>
        <taxon>Actinomycetes</taxon>
        <taxon>Micrococcales</taxon>
        <taxon>Microbacteriaceae</taxon>
        <taxon>Microbacterium</taxon>
    </lineage>
</organism>
<evidence type="ECO:0000313" key="3">
    <source>
        <dbReference type="Proteomes" id="UP001214553"/>
    </source>
</evidence>
<dbReference type="SUPFAM" id="SSF48264">
    <property type="entry name" value="Cytochrome P450"/>
    <property type="match status" value="1"/>
</dbReference>
<protein>
    <submittedName>
        <fullName evidence="2">Cytochrome P450</fullName>
    </submittedName>
</protein>
<dbReference type="Proteomes" id="UP001214553">
    <property type="component" value="Chromosome"/>
</dbReference>
<sequence length="350" mass="37646">MCERDDRGRLVLRRHADVVAVAHDPDTFSSRVSAYRQIPNGLDGPAHRDARHLLDPFFSPPRLERLRPGLEDLARSLVPAPGQVVDAVAELGARYSVRAASLWLGWPAGLEDELLDWVADNRAATRSGDRARTAAVAARFDEIVHALVVARCATGTDVTAELIQTRTADGRPLHEEEVVSILRNWTGGDLSTLALCVGVVAHGLAVRPEVQRALADAPDEALAAAIDELLRIDDPFISSRRRATADTQVGECPVATDELVVLHWPSANRDPRVFGDPDAFAPVHNAAANLVYGAGAHVCPGRPLATLELVVLVRALLRTGRLCLAPGAAPERETPPAGGFRRVDVLLESV</sequence>
<accession>A0ABY8C701</accession>
<name>A0ABY8C701_9MICO</name>
<evidence type="ECO:0000256" key="1">
    <source>
        <dbReference type="ARBA" id="ARBA00010617"/>
    </source>
</evidence>